<dbReference type="EMBL" id="JAFBCL010000001">
    <property type="protein sequence ID" value="MBM7813289.1"/>
    <property type="molecule type" value="Genomic_DNA"/>
</dbReference>
<evidence type="ECO:0000313" key="4">
    <source>
        <dbReference type="Proteomes" id="UP000671828"/>
    </source>
</evidence>
<reference evidence="2 5" key="1">
    <citation type="submission" date="2021-01" db="EMBL/GenBank/DDBJ databases">
        <title>Sequencing the genomes of 1000 actinobacteria strains.</title>
        <authorList>
            <person name="Klenk H.-P."/>
        </authorList>
    </citation>
    <scope>NUCLEOTIDE SEQUENCE [LARGE SCALE GENOMIC DNA]</scope>
    <source>
        <strain evidence="2 5">DSM 44581</strain>
    </source>
</reference>
<sequence>MSAETDPKLVEEIDAIGDAVAEATDTAGVALRVSIGGERKGGGGSVPEGGPYQTHSMPGGDPDDPDGGPYQPHEPDPGKTQPLTPTGGPYQSHSAPEAIAAAGAVAAKN</sequence>
<feature type="compositionally biased region" description="Low complexity" evidence="1">
    <location>
        <begin position="95"/>
        <end position="109"/>
    </location>
</feature>
<proteinExistence type="predicted"/>
<dbReference type="EMBL" id="CP072788">
    <property type="protein sequence ID" value="QTR01840.1"/>
    <property type="molecule type" value="Genomic_DNA"/>
</dbReference>
<evidence type="ECO:0000256" key="1">
    <source>
        <dbReference type="SAM" id="MobiDB-lite"/>
    </source>
</evidence>
<dbReference type="AlphaFoldDB" id="A0A8T8HUF0"/>
<organism evidence="3 4">
    <name type="scientific">Saccharothrix algeriensis</name>
    <dbReference type="NCBI Taxonomy" id="173560"/>
    <lineage>
        <taxon>Bacteria</taxon>
        <taxon>Bacillati</taxon>
        <taxon>Actinomycetota</taxon>
        <taxon>Actinomycetes</taxon>
        <taxon>Pseudonocardiales</taxon>
        <taxon>Pseudonocardiaceae</taxon>
        <taxon>Saccharothrix</taxon>
    </lineage>
</organism>
<feature type="region of interest" description="Disordered" evidence="1">
    <location>
        <begin position="34"/>
        <end position="109"/>
    </location>
</feature>
<protein>
    <submittedName>
        <fullName evidence="3">Uncharacterized protein</fullName>
    </submittedName>
</protein>
<evidence type="ECO:0000313" key="5">
    <source>
        <dbReference type="Proteomes" id="UP001195724"/>
    </source>
</evidence>
<dbReference type="Proteomes" id="UP001195724">
    <property type="component" value="Unassembled WGS sequence"/>
</dbReference>
<evidence type="ECO:0000313" key="2">
    <source>
        <dbReference type="EMBL" id="MBM7813289.1"/>
    </source>
</evidence>
<reference evidence="3" key="2">
    <citation type="submission" date="2021-04" db="EMBL/GenBank/DDBJ databases">
        <title>Saccharothrix algeriensis WGS.</title>
        <authorList>
            <person name="Stuskova K."/>
            <person name="Hakalova E."/>
            <person name="Tebbal A.B."/>
            <person name="Eichmeier A."/>
        </authorList>
    </citation>
    <scope>NUCLEOTIDE SEQUENCE</scope>
    <source>
        <strain evidence="3">NRRL B-24137</strain>
    </source>
</reference>
<dbReference type="Proteomes" id="UP000671828">
    <property type="component" value="Chromosome"/>
</dbReference>
<name>A0A8T8HUF0_9PSEU</name>
<keyword evidence="5" id="KW-1185">Reference proteome</keyword>
<feature type="compositionally biased region" description="Polar residues" evidence="1">
    <location>
        <begin position="81"/>
        <end position="94"/>
    </location>
</feature>
<gene>
    <name evidence="3" type="ORF">J7S33_21515</name>
    <name evidence="2" type="ORF">JOE68_004154</name>
</gene>
<accession>A0A8T8HUF0</accession>
<evidence type="ECO:0000313" key="3">
    <source>
        <dbReference type="EMBL" id="QTR01840.1"/>
    </source>
</evidence>
<dbReference type="RefSeq" id="WP_204843936.1">
    <property type="nucleotide sequence ID" value="NZ_JAFBCL010000001.1"/>
</dbReference>